<reference evidence="2" key="1">
    <citation type="submission" date="2017-01" db="EMBL/GenBank/DDBJ databases">
        <authorList>
            <person name="Varghese N."/>
            <person name="Submissions S."/>
        </authorList>
    </citation>
    <scope>NUCLEOTIDE SEQUENCE [LARGE SCALE GENOMIC DNA]</scope>
    <source>
        <strain evidence="2">DSM 23127</strain>
    </source>
</reference>
<keyword evidence="2" id="KW-1185">Reference proteome</keyword>
<dbReference type="Proteomes" id="UP000187608">
    <property type="component" value="Unassembled WGS sequence"/>
</dbReference>
<proteinExistence type="predicted"/>
<dbReference type="EMBL" id="FTOC01000010">
    <property type="protein sequence ID" value="SIS58972.1"/>
    <property type="molecule type" value="Genomic_DNA"/>
</dbReference>
<evidence type="ECO:0000313" key="1">
    <source>
        <dbReference type="EMBL" id="SIS58972.1"/>
    </source>
</evidence>
<evidence type="ECO:0000313" key="2">
    <source>
        <dbReference type="Proteomes" id="UP000187608"/>
    </source>
</evidence>
<dbReference type="AlphaFoldDB" id="A0A1N7KBM4"/>
<organism evidence="1 2">
    <name type="scientific">Salimicrobium flavidum</name>
    <dbReference type="NCBI Taxonomy" id="570947"/>
    <lineage>
        <taxon>Bacteria</taxon>
        <taxon>Bacillati</taxon>
        <taxon>Bacillota</taxon>
        <taxon>Bacilli</taxon>
        <taxon>Bacillales</taxon>
        <taxon>Bacillaceae</taxon>
        <taxon>Salimicrobium</taxon>
    </lineage>
</organism>
<sequence>MTEVSRGKKARSIAEEEGVAWDPEKGKELLLVHFETYLFEAEEASIDDYASSIMEVNPEKAGRSPGYELSESKEVLSKGETGKHQVIYEIDESAEEVNGLIDTAVNGELWFNLQ</sequence>
<name>A0A1N7KBM4_9BACI</name>
<gene>
    <name evidence="1" type="ORF">SAMN05421687_11016</name>
</gene>
<dbReference type="STRING" id="570947.SAMN05421687_11016"/>
<protein>
    <submittedName>
        <fullName evidence="1">Uncharacterized protein</fullName>
    </submittedName>
</protein>
<accession>A0A1N7KBM4</accession>